<dbReference type="AlphaFoldDB" id="A0A679K8M3"/>
<feature type="region of interest" description="Disordered" evidence="1">
    <location>
        <begin position="1"/>
        <end position="41"/>
    </location>
</feature>
<reference evidence="2" key="1">
    <citation type="submission" date="2019-12" db="EMBL/GenBank/DDBJ databases">
        <authorList>
            <person name="Cremers G."/>
        </authorList>
    </citation>
    <scope>NUCLEOTIDE SEQUENCE</scope>
    <source>
        <strain evidence="2">Mbul2</strain>
    </source>
</reference>
<protein>
    <submittedName>
        <fullName evidence="2">Uncharacterized protein</fullName>
    </submittedName>
</protein>
<feature type="compositionally biased region" description="Polar residues" evidence="1">
    <location>
        <begin position="20"/>
        <end position="33"/>
    </location>
</feature>
<name>A0A679K8M3_9HYPH</name>
<feature type="compositionally biased region" description="Basic and acidic residues" evidence="1">
    <location>
        <begin position="1"/>
        <end position="19"/>
    </location>
</feature>
<dbReference type="RefSeq" id="WP_339162553.1">
    <property type="nucleotide sequence ID" value="NZ_LR743511.1"/>
</dbReference>
<organism evidence="2">
    <name type="scientific">Methylobacterium bullatum</name>
    <dbReference type="NCBI Taxonomy" id="570505"/>
    <lineage>
        <taxon>Bacteria</taxon>
        <taxon>Pseudomonadati</taxon>
        <taxon>Pseudomonadota</taxon>
        <taxon>Alphaproteobacteria</taxon>
        <taxon>Hyphomicrobiales</taxon>
        <taxon>Methylobacteriaceae</taxon>
        <taxon>Methylobacterium</taxon>
    </lineage>
</organism>
<evidence type="ECO:0000256" key="1">
    <source>
        <dbReference type="SAM" id="MobiDB-lite"/>
    </source>
</evidence>
<gene>
    <name evidence="2" type="ORF">MBLL_03413</name>
</gene>
<proteinExistence type="predicted"/>
<dbReference type="EMBL" id="LR743511">
    <property type="protein sequence ID" value="CAA2144290.1"/>
    <property type="molecule type" value="Genomic_DNA"/>
</dbReference>
<evidence type="ECO:0000313" key="2">
    <source>
        <dbReference type="EMBL" id="CAA2144290.1"/>
    </source>
</evidence>
<sequence length="87" mass="9391">MPKEQSGRRRATASHDRTKAGNSSMPKNASQEVSAQAAGISAAADRGAHQLLNVPRPTKDQQLYLERIQVSSGDYDPNVVICGTKRD</sequence>
<accession>A0A679K8M3</accession>